<protein>
    <submittedName>
        <fullName evidence="1">Uncharacterized protein</fullName>
    </submittedName>
</protein>
<proteinExistence type="predicted"/>
<sequence>MGRNVLVLMPAPFVVAIIENGDTAPQGRDDASDKHSA</sequence>
<dbReference type="AlphaFoldDB" id="A0A6J4VSK7"/>
<accession>A0A6J4VSK7</accession>
<name>A0A6J4VSK7_9BACT</name>
<evidence type="ECO:0000313" key="1">
    <source>
        <dbReference type="EMBL" id="CAA9586437.1"/>
    </source>
</evidence>
<dbReference type="EMBL" id="CADCWN010000312">
    <property type="protein sequence ID" value="CAA9586437.1"/>
    <property type="molecule type" value="Genomic_DNA"/>
</dbReference>
<organism evidence="1">
    <name type="scientific">uncultured Thermomicrobiales bacterium</name>
    <dbReference type="NCBI Taxonomy" id="1645740"/>
    <lineage>
        <taxon>Bacteria</taxon>
        <taxon>Pseudomonadati</taxon>
        <taxon>Thermomicrobiota</taxon>
        <taxon>Thermomicrobia</taxon>
        <taxon>Thermomicrobiales</taxon>
        <taxon>environmental samples</taxon>
    </lineage>
</organism>
<reference evidence="1" key="1">
    <citation type="submission" date="2020-02" db="EMBL/GenBank/DDBJ databases">
        <authorList>
            <person name="Meier V. D."/>
        </authorList>
    </citation>
    <scope>NUCLEOTIDE SEQUENCE</scope>
    <source>
        <strain evidence="1">AVDCRST_MAG18</strain>
    </source>
</reference>
<gene>
    <name evidence="1" type="ORF">AVDCRST_MAG18-3925</name>
</gene>